<dbReference type="AlphaFoldDB" id="A0AAV9P6E1"/>
<dbReference type="EMBL" id="JAVRRT010000010">
    <property type="protein sequence ID" value="KAK5168231.1"/>
    <property type="molecule type" value="Genomic_DNA"/>
</dbReference>
<keyword evidence="3" id="KW-1185">Reference proteome</keyword>
<evidence type="ECO:0000313" key="3">
    <source>
        <dbReference type="Proteomes" id="UP001337655"/>
    </source>
</evidence>
<gene>
    <name evidence="2" type="ORF">LTR77_006800</name>
</gene>
<organism evidence="2 3">
    <name type="scientific">Saxophila tyrrhenica</name>
    <dbReference type="NCBI Taxonomy" id="1690608"/>
    <lineage>
        <taxon>Eukaryota</taxon>
        <taxon>Fungi</taxon>
        <taxon>Dikarya</taxon>
        <taxon>Ascomycota</taxon>
        <taxon>Pezizomycotina</taxon>
        <taxon>Dothideomycetes</taxon>
        <taxon>Dothideomycetidae</taxon>
        <taxon>Mycosphaerellales</taxon>
        <taxon>Extremaceae</taxon>
        <taxon>Saxophila</taxon>
    </lineage>
</organism>
<feature type="region of interest" description="Disordered" evidence="1">
    <location>
        <begin position="99"/>
        <end position="118"/>
    </location>
</feature>
<dbReference type="GeneID" id="89928139"/>
<dbReference type="RefSeq" id="XP_064657841.1">
    <property type="nucleotide sequence ID" value="XM_064804040.1"/>
</dbReference>
<evidence type="ECO:0000256" key="1">
    <source>
        <dbReference type="SAM" id="MobiDB-lite"/>
    </source>
</evidence>
<dbReference type="Proteomes" id="UP001337655">
    <property type="component" value="Unassembled WGS sequence"/>
</dbReference>
<sequence length="118" mass="13081">MIVLFTFASGYGDRGDSKKLQDVDDIEFEVVVCSDPKAESLAFIGEVIWRTRAGFWEPFIIGGTAPEPQEALQKLLVASALALEVFKDHSYFTPKVEDKFEKLPGGGRVNTQPNELES</sequence>
<feature type="compositionally biased region" description="Polar residues" evidence="1">
    <location>
        <begin position="109"/>
        <end position="118"/>
    </location>
</feature>
<proteinExistence type="predicted"/>
<name>A0AAV9P6E1_9PEZI</name>
<protein>
    <submittedName>
        <fullName evidence="2">Uncharacterized protein</fullName>
    </submittedName>
</protein>
<comment type="caution">
    <text evidence="2">The sequence shown here is derived from an EMBL/GenBank/DDBJ whole genome shotgun (WGS) entry which is preliminary data.</text>
</comment>
<reference evidence="2 3" key="1">
    <citation type="submission" date="2023-08" db="EMBL/GenBank/DDBJ databases">
        <title>Black Yeasts Isolated from many extreme environments.</title>
        <authorList>
            <person name="Coleine C."/>
            <person name="Stajich J.E."/>
            <person name="Selbmann L."/>
        </authorList>
    </citation>
    <scope>NUCLEOTIDE SEQUENCE [LARGE SCALE GENOMIC DNA]</scope>
    <source>
        <strain evidence="2 3">CCFEE 5935</strain>
    </source>
</reference>
<evidence type="ECO:0000313" key="2">
    <source>
        <dbReference type="EMBL" id="KAK5168231.1"/>
    </source>
</evidence>
<accession>A0AAV9P6E1</accession>